<dbReference type="SUPFAM" id="SSF116734">
    <property type="entry name" value="DNA methylase specificity domain"/>
    <property type="match status" value="2"/>
</dbReference>
<keyword evidence="3" id="KW-0238">DNA-binding</keyword>
<evidence type="ECO:0000259" key="4">
    <source>
        <dbReference type="Pfam" id="PF01420"/>
    </source>
</evidence>
<dbReference type="RefSeq" id="WP_382375872.1">
    <property type="nucleotide sequence ID" value="NZ_JBHLWA010000049.1"/>
</dbReference>
<accession>A0ABV6HYF9</accession>
<keyword evidence="2" id="KW-0680">Restriction system</keyword>
<dbReference type="Proteomes" id="UP001589769">
    <property type="component" value="Unassembled WGS sequence"/>
</dbReference>
<dbReference type="GO" id="GO:0016787">
    <property type="term" value="F:hydrolase activity"/>
    <property type="evidence" value="ECO:0007669"/>
    <property type="project" value="UniProtKB-KW"/>
</dbReference>
<evidence type="ECO:0000313" key="6">
    <source>
        <dbReference type="Proteomes" id="UP001589769"/>
    </source>
</evidence>
<evidence type="ECO:0000256" key="3">
    <source>
        <dbReference type="ARBA" id="ARBA00023125"/>
    </source>
</evidence>
<dbReference type="EMBL" id="JBHLWA010000049">
    <property type="protein sequence ID" value="MFC0323901.1"/>
    <property type="molecule type" value="Genomic_DNA"/>
</dbReference>
<evidence type="ECO:0000313" key="5">
    <source>
        <dbReference type="EMBL" id="MFC0323901.1"/>
    </source>
</evidence>
<dbReference type="Gene3D" id="3.90.220.20">
    <property type="entry name" value="DNA methylase specificity domains"/>
    <property type="match status" value="2"/>
</dbReference>
<keyword evidence="5" id="KW-0378">Hydrolase</keyword>
<dbReference type="GO" id="GO:0004519">
    <property type="term" value="F:endonuclease activity"/>
    <property type="evidence" value="ECO:0007669"/>
    <property type="project" value="UniProtKB-KW"/>
</dbReference>
<keyword evidence="5" id="KW-0255">Endonuclease</keyword>
<name>A0ABV6HYF9_9PAST</name>
<reference evidence="5 6" key="1">
    <citation type="submission" date="2024-09" db="EMBL/GenBank/DDBJ databases">
        <authorList>
            <person name="Sun Q."/>
            <person name="Mori K."/>
        </authorList>
    </citation>
    <scope>NUCLEOTIDE SEQUENCE [LARGE SCALE GENOMIC DNA]</scope>
    <source>
        <strain evidence="5 6">CCM 7538</strain>
    </source>
</reference>
<comment type="caution">
    <text evidence="5">The sequence shown here is derived from an EMBL/GenBank/DDBJ whole genome shotgun (WGS) entry which is preliminary data.</text>
</comment>
<dbReference type="InterPro" id="IPR000055">
    <property type="entry name" value="Restrct_endonuc_typeI_TRD"/>
</dbReference>
<feature type="domain" description="Type I restriction modification DNA specificity" evidence="4">
    <location>
        <begin position="263"/>
        <end position="392"/>
    </location>
</feature>
<protein>
    <submittedName>
        <fullName evidence="5">Restriction endonuclease subunit S</fullName>
        <ecNumber evidence="5">3.1.21.-</ecNumber>
    </submittedName>
</protein>
<dbReference type="InterPro" id="IPR044946">
    <property type="entry name" value="Restrct_endonuc_typeI_TRD_sf"/>
</dbReference>
<dbReference type="InterPro" id="IPR052021">
    <property type="entry name" value="Type-I_RS_S_subunit"/>
</dbReference>
<keyword evidence="5" id="KW-0540">Nuclease</keyword>
<evidence type="ECO:0000256" key="2">
    <source>
        <dbReference type="ARBA" id="ARBA00022747"/>
    </source>
</evidence>
<comment type="similarity">
    <text evidence="1">Belongs to the type-I restriction system S methylase family.</text>
</comment>
<sequence>MMEQVLLSDVVETANTGLDAIRRAPIVNFETDIRCLRIQDISQNKDISHWGFTEVKPQDWEKYQLIKDDIIMARTCSTGISFLVRQNMNAVFNNGLLRIRVKKDKVLPEYIYYVFKSQNFANYIDGISGGTSVQLNMKIGDVLKYPLFIPSFDIQDKIVKQLSVLDKKIQLNTETNQTLEAIAQAIFKHWFIDFAPVHAKANALANGQTTEQAELAAMASISGKNIEQIHALAKENSPAYEQLKQTAAAFPSEFVESELGKIPKGWEIDGISNVCRVVYGKGLPKNKLKLSGYPVYGANGVIGYHDTYLYKDRQVLIGCRGTVGKVSVSAPFSFITSNSLIVEYSNSSLNLFFLENYLKNIDLSIFSSGSVQPQITIQNLSKLKVLIPSKNILDIFDMTVKHQYFYIYKNTDETYYLSEIRDTLLPKLLNGEIEL</sequence>
<organism evidence="5 6">
    <name type="scientific">Gallibacterium melopsittaci</name>
    <dbReference type="NCBI Taxonomy" id="516063"/>
    <lineage>
        <taxon>Bacteria</taxon>
        <taxon>Pseudomonadati</taxon>
        <taxon>Pseudomonadota</taxon>
        <taxon>Gammaproteobacteria</taxon>
        <taxon>Pasteurellales</taxon>
        <taxon>Pasteurellaceae</taxon>
        <taxon>Gallibacterium</taxon>
    </lineage>
</organism>
<evidence type="ECO:0000256" key="1">
    <source>
        <dbReference type="ARBA" id="ARBA00010923"/>
    </source>
</evidence>
<feature type="domain" description="Type I restriction modification DNA specificity" evidence="4">
    <location>
        <begin position="58"/>
        <end position="180"/>
    </location>
</feature>
<dbReference type="PANTHER" id="PTHR30408:SF13">
    <property type="entry name" value="TYPE I RESTRICTION ENZYME HINDI SPECIFICITY SUBUNIT"/>
    <property type="match status" value="1"/>
</dbReference>
<gene>
    <name evidence="5" type="ORF">ACFFHT_10120</name>
</gene>
<dbReference type="Pfam" id="PF01420">
    <property type="entry name" value="Methylase_S"/>
    <property type="match status" value="2"/>
</dbReference>
<proteinExistence type="inferred from homology"/>
<dbReference type="PANTHER" id="PTHR30408">
    <property type="entry name" value="TYPE-1 RESTRICTION ENZYME ECOKI SPECIFICITY PROTEIN"/>
    <property type="match status" value="1"/>
</dbReference>
<keyword evidence="6" id="KW-1185">Reference proteome</keyword>
<dbReference type="EC" id="3.1.21.-" evidence="5"/>